<dbReference type="Proteomes" id="UP000218767">
    <property type="component" value="Unassembled WGS sequence"/>
</dbReference>
<reference evidence="3" key="1">
    <citation type="submission" date="2017-08" db="EMBL/GenBank/DDBJ databases">
        <title>A dynamic microbial community with high functional redundancy inhabits the cold, oxic subseafloor aquifer.</title>
        <authorList>
            <person name="Tully B.J."/>
            <person name="Wheat C.G."/>
            <person name="Glazer B.T."/>
            <person name="Huber J.A."/>
        </authorList>
    </citation>
    <scope>NUCLEOTIDE SEQUENCE [LARGE SCALE GENOMIC DNA]</scope>
</reference>
<evidence type="ECO:0000256" key="1">
    <source>
        <dbReference type="SAM" id="Phobius"/>
    </source>
</evidence>
<keyword evidence="1" id="KW-0472">Membrane</keyword>
<gene>
    <name evidence="2" type="ORF">COB20_11125</name>
</gene>
<comment type="caution">
    <text evidence="2">The sequence shown here is derived from an EMBL/GenBank/DDBJ whole genome shotgun (WGS) entry which is preliminary data.</text>
</comment>
<evidence type="ECO:0008006" key="4">
    <source>
        <dbReference type="Google" id="ProtNLM"/>
    </source>
</evidence>
<name>A0A2A4X131_9GAMM</name>
<accession>A0A2A4X131</accession>
<feature type="transmembrane region" description="Helical" evidence="1">
    <location>
        <begin position="6"/>
        <end position="27"/>
    </location>
</feature>
<sequence>MNWDALGALGELVGAAAVVATLIYLSVQLRQNTRAVKLSSAQAVTEELQAMFSLLSSDQSLAEIFVEAGKSDELSGADLVRYYTFNSNLLRVYENAFLQKQENAINNAHWIGMTRMMIDYSKMAAFSSYWRDRKHWLSDEFQDHMEAEIISAAQKPGINLPGNY</sequence>
<protein>
    <recommendedName>
        <fullName evidence="4">DUF4760 domain-containing protein</fullName>
    </recommendedName>
</protein>
<keyword evidence="1" id="KW-1133">Transmembrane helix</keyword>
<organism evidence="2 3">
    <name type="scientific">SAR86 cluster bacterium</name>
    <dbReference type="NCBI Taxonomy" id="2030880"/>
    <lineage>
        <taxon>Bacteria</taxon>
        <taxon>Pseudomonadati</taxon>
        <taxon>Pseudomonadota</taxon>
        <taxon>Gammaproteobacteria</taxon>
        <taxon>SAR86 cluster</taxon>
    </lineage>
</organism>
<evidence type="ECO:0000313" key="2">
    <source>
        <dbReference type="EMBL" id="PCI76240.1"/>
    </source>
</evidence>
<dbReference type="AlphaFoldDB" id="A0A2A4X131"/>
<keyword evidence="1" id="KW-0812">Transmembrane</keyword>
<dbReference type="EMBL" id="NVUL01000060">
    <property type="protein sequence ID" value="PCI76240.1"/>
    <property type="molecule type" value="Genomic_DNA"/>
</dbReference>
<evidence type="ECO:0000313" key="3">
    <source>
        <dbReference type="Proteomes" id="UP000218767"/>
    </source>
</evidence>
<proteinExistence type="predicted"/>